<keyword evidence="4 10" id="KW-0732">Signal</keyword>
<keyword evidence="14" id="KW-1185">Reference proteome</keyword>
<gene>
    <name evidence="12" type="ORF">CAPTEDRAFT_99876</name>
</gene>
<reference evidence="13" key="3">
    <citation type="submission" date="2015-06" db="UniProtKB">
        <authorList>
            <consortium name="EnsemblMetazoa"/>
        </authorList>
    </citation>
    <scope>IDENTIFICATION</scope>
</reference>
<dbReference type="PROSITE" id="PS50866">
    <property type="entry name" value="GOLD"/>
    <property type="match status" value="1"/>
</dbReference>
<organism evidence="12">
    <name type="scientific">Capitella teleta</name>
    <name type="common">Polychaete worm</name>
    <dbReference type="NCBI Taxonomy" id="283909"/>
    <lineage>
        <taxon>Eukaryota</taxon>
        <taxon>Metazoa</taxon>
        <taxon>Spiralia</taxon>
        <taxon>Lophotrochozoa</taxon>
        <taxon>Annelida</taxon>
        <taxon>Polychaeta</taxon>
        <taxon>Sedentaria</taxon>
        <taxon>Scolecida</taxon>
        <taxon>Capitellidae</taxon>
        <taxon>Capitella</taxon>
    </lineage>
</organism>
<dbReference type="PANTHER" id="PTHR22811">
    <property type="entry name" value="TRANSMEMBRANE EMP24 DOMAIN-CONTAINING PROTEIN"/>
    <property type="match status" value="1"/>
</dbReference>
<dbReference type="InterPro" id="IPR015720">
    <property type="entry name" value="Emp24-like"/>
</dbReference>
<name>R7UR25_CAPTE</name>
<dbReference type="Proteomes" id="UP000014760">
    <property type="component" value="Unassembled WGS sequence"/>
</dbReference>
<dbReference type="GO" id="GO:0016020">
    <property type="term" value="C:membrane"/>
    <property type="evidence" value="ECO:0007669"/>
    <property type="project" value="UniProtKB-SubCell"/>
</dbReference>
<dbReference type="OMA" id="DREEMCF"/>
<dbReference type="Pfam" id="PF01105">
    <property type="entry name" value="EMP24_GP25L"/>
    <property type="match status" value="1"/>
</dbReference>
<dbReference type="EMBL" id="KB298910">
    <property type="protein sequence ID" value="ELU08615.1"/>
    <property type="molecule type" value="Genomic_DNA"/>
</dbReference>
<dbReference type="STRING" id="283909.R7UR25"/>
<feature type="chain" id="PRO_5008788286" description="GOLD domain-containing protein" evidence="10">
    <location>
        <begin position="21"/>
        <end position="225"/>
    </location>
</feature>
<dbReference type="EMBL" id="AMQN01006671">
    <property type="status" value="NOT_ANNOTATED_CDS"/>
    <property type="molecule type" value="Genomic_DNA"/>
</dbReference>
<comment type="subcellular location">
    <subcellularLocation>
        <location evidence="7">Endomembrane system</location>
        <topology evidence="7">Single-pass membrane protein</topology>
    </subcellularLocation>
    <subcellularLocation>
        <location evidence="1 8">Membrane</location>
        <topology evidence="1 8">Single-pass type I membrane protein</topology>
    </subcellularLocation>
</comment>
<sequence length="225" mass="25504">MANFYKSAVLLSLFFGPVTSLIGFRFDLPDQEEHCFYEAFDTESVPMTLEFTVLQGGQFDIDASVTDPDGVMFYNESRLSHDSVTFQPSNGTYEFCFSNEFSSYTHKIVQFIVRPSAISVRGLEAFRLMNTVPTLIESAMDQVRLACSDIAELQWEYRLREARSRYKAEELKMEVSYMAAMATICIVISGLGQVFFVKALFTDDRSKSKERPILRTITSADVITG</sequence>
<feature type="domain" description="GOLD" evidence="11">
    <location>
        <begin position="33"/>
        <end position="115"/>
    </location>
</feature>
<dbReference type="AlphaFoldDB" id="R7UR25"/>
<proteinExistence type="inferred from homology"/>
<evidence type="ECO:0000256" key="5">
    <source>
        <dbReference type="ARBA" id="ARBA00022989"/>
    </source>
</evidence>
<dbReference type="SUPFAM" id="SSF101576">
    <property type="entry name" value="Supernatant protein factor (SPF), C-terminal domain"/>
    <property type="match status" value="1"/>
</dbReference>
<keyword evidence="6 9" id="KW-0472">Membrane</keyword>
<reference evidence="12 14" key="2">
    <citation type="journal article" date="2013" name="Nature">
        <title>Insights into bilaterian evolution from three spiralian genomes.</title>
        <authorList>
            <person name="Simakov O."/>
            <person name="Marletaz F."/>
            <person name="Cho S.J."/>
            <person name="Edsinger-Gonzales E."/>
            <person name="Havlak P."/>
            <person name="Hellsten U."/>
            <person name="Kuo D.H."/>
            <person name="Larsson T."/>
            <person name="Lv J."/>
            <person name="Arendt D."/>
            <person name="Savage R."/>
            <person name="Osoegawa K."/>
            <person name="de Jong P."/>
            <person name="Grimwood J."/>
            <person name="Chapman J.A."/>
            <person name="Shapiro H."/>
            <person name="Aerts A."/>
            <person name="Otillar R.P."/>
            <person name="Terry A.Y."/>
            <person name="Boore J.L."/>
            <person name="Grigoriev I.V."/>
            <person name="Lindberg D.R."/>
            <person name="Seaver E.C."/>
            <person name="Weisblat D.A."/>
            <person name="Putnam N.H."/>
            <person name="Rokhsar D.S."/>
        </authorList>
    </citation>
    <scope>NUCLEOTIDE SEQUENCE</scope>
    <source>
        <strain evidence="12 14">I ESC-2004</strain>
    </source>
</reference>
<evidence type="ECO:0000313" key="13">
    <source>
        <dbReference type="EnsemblMetazoa" id="CapteP99876"/>
    </source>
</evidence>
<evidence type="ECO:0000259" key="11">
    <source>
        <dbReference type="PROSITE" id="PS50866"/>
    </source>
</evidence>
<accession>R7UR25</accession>
<feature type="transmembrane region" description="Helical" evidence="9">
    <location>
        <begin position="177"/>
        <end position="201"/>
    </location>
</feature>
<reference evidence="14" key="1">
    <citation type="submission" date="2012-12" db="EMBL/GenBank/DDBJ databases">
        <authorList>
            <person name="Hellsten U."/>
            <person name="Grimwood J."/>
            <person name="Chapman J.A."/>
            <person name="Shapiro H."/>
            <person name="Aerts A."/>
            <person name="Otillar R.P."/>
            <person name="Terry A.Y."/>
            <person name="Boore J.L."/>
            <person name="Simakov O."/>
            <person name="Marletaz F."/>
            <person name="Cho S.-J."/>
            <person name="Edsinger-Gonzales E."/>
            <person name="Havlak P."/>
            <person name="Kuo D.-H."/>
            <person name="Larsson T."/>
            <person name="Lv J."/>
            <person name="Arendt D."/>
            <person name="Savage R."/>
            <person name="Osoegawa K."/>
            <person name="de Jong P."/>
            <person name="Lindberg D.R."/>
            <person name="Seaver E.C."/>
            <person name="Weisblat D.A."/>
            <person name="Putnam N.H."/>
            <person name="Grigoriev I.V."/>
            <person name="Rokhsar D.S."/>
        </authorList>
    </citation>
    <scope>NUCLEOTIDE SEQUENCE</scope>
    <source>
        <strain evidence="14">I ESC-2004</strain>
    </source>
</reference>
<evidence type="ECO:0000256" key="9">
    <source>
        <dbReference type="SAM" id="Phobius"/>
    </source>
</evidence>
<keyword evidence="5 9" id="KW-1133">Transmembrane helix</keyword>
<evidence type="ECO:0000256" key="10">
    <source>
        <dbReference type="SAM" id="SignalP"/>
    </source>
</evidence>
<evidence type="ECO:0000256" key="4">
    <source>
        <dbReference type="ARBA" id="ARBA00022729"/>
    </source>
</evidence>
<evidence type="ECO:0000256" key="6">
    <source>
        <dbReference type="ARBA" id="ARBA00023136"/>
    </source>
</evidence>
<dbReference type="HOGENOM" id="CLU_066963_6_0_1"/>
<comment type="similarity">
    <text evidence="2 8">Belongs to the EMP24/GP25L family.</text>
</comment>
<dbReference type="InterPro" id="IPR009038">
    <property type="entry name" value="GOLD_dom"/>
</dbReference>
<evidence type="ECO:0000313" key="12">
    <source>
        <dbReference type="EMBL" id="ELU08615.1"/>
    </source>
</evidence>
<protein>
    <recommendedName>
        <fullName evidence="11">GOLD domain-containing protein</fullName>
    </recommendedName>
</protein>
<evidence type="ECO:0000256" key="8">
    <source>
        <dbReference type="RuleBase" id="RU003827"/>
    </source>
</evidence>
<dbReference type="EnsemblMetazoa" id="CapteT99876">
    <property type="protein sequence ID" value="CapteP99876"/>
    <property type="gene ID" value="CapteG99876"/>
</dbReference>
<keyword evidence="3 8" id="KW-0812">Transmembrane</keyword>
<evidence type="ECO:0000256" key="2">
    <source>
        <dbReference type="ARBA" id="ARBA00007104"/>
    </source>
</evidence>
<evidence type="ECO:0000256" key="3">
    <source>
        <dbReference type="ARBA" id="ARBA00022692"/>
    </source>
</evidence>
<dbReference type="GO" id="GO:0012505">
    <property type="term" value="C:endomembrane system"/>
    <property type="evidence" value="ECO:0007669"/>
    <property type="project" value="UniProtKB-SubCell"/>
</dbReference>
<evidence type="ECO:0000256" key="1">
    <source>
        <dbReference type="ARBA" id="ARBA00004479"/>
    </source>
</evidence>
<evidence type="ECO:0000313" key="14">
    <source>
        <dbReference type="Proteomes" id="UP000014760"/>
    </source>
</evidence>
<dbReference type="OrthoDB" id="62956at2759"/>
<feature type="signal peptide" evidence="10">
    <location>
        <begin position="1"/>
        <end position="20"/>
    </location>
</feature>
<evidence type="ECO:0000256" key="7">
    <source>
        <dbReference type="ARBA" id="ARBA00037847"/>
    </source>
</evidence>
<dbReference type="SMART" id="SM01190">
    <property type="entry name" value="EMP24_GP25L"/>
    <property type="match status" value="1"/>
</dbReference>
<dbReference type="InterPro" id="IPR036598">
    <property type="entry name" value="GOLD_dom_sf"/>
</dbReference>